<evidence type="ECO:0000259" key="1">
    <source>
        <dbReference type="SMART" id="SM00858"/>
    </source>
</evidence>
<gene>
    <name evidence="2" type="ORF">BCF44_11156</name>
</gene>
<sequence length="204" mass="20736">MGTTRLRRLLTLSGWARTILLRRTAAALLAVLAVVLAAASLLHDREHAASVLVAARDVPAGTTLTGDDVRIRALPAAYAPAGSLHDAGAAVGRVLAGSARAGEPITDVRLVGRENTLLAGGDPNAEAVPVRLTDAAVADLLRAGSHVDVVGDPAVLANDAIVITVRPSEGMSAKGRLVVVALPRQAAAKVAAASLTQPVTVTLR</sequence>
<dbReference type="InterPro" id="IPR013974">
    <property type="entry name" value="SAF"/>
</dbReference>
<evidence type="ECO:0000313" key="2">
    <source>
        <dbReference type="EMBL" id="REH41755.1"/>
    </source>
</evidence>
<dbReference type="OrthoDB" id="4808509at2"/>
<dbReference type="AlphaFoldDB" id="A0A3E0HBE7"/>
<accession>A0A3E0HBE7</accession>
<dbReference type="Gene3D" id="3.90.1210.10">
    <property type="entry name" value="Antifreeze-like/N-acetylneuraminic acid synthase C-terminal domain"/>
    <property type="match status" value="1"/>
</dbReference>
<reference evidence="2 3" key="1">
    <citation type="submission" date="2018-08" db="EMBL/GenBank/DDBJ databases">
        <title>Genomic Encyclopedia of Archaeal and Bacterial Type Strains, Phase II (KMG-II): from individual species to whole genera.</title>
        <authorList>
            <person name="Goeker M."/>
        </authorList>
    </citation>
    <scope>NUCLEOTIDE SEQUENCE [LARGE SCALE GENOMIC DNA]</scope>
    <source>
        <strain evidence="2 3">DSM 45791</strain>
    </source>
</reference>
<dbReference type="Proteomes" id="UP000256269">
    <property type="component" value="Unassembled WGS sequence"/>
</dbReference>
<proteinExistence type="predicted"/>
<dbReference type="Pfam" id="PF08666">
    <property type="entry name" value="SAF"/>
    <property type="match status" value="1"/>
</dbReference>
<name>A0A3E0HBE7_9PSEU</name>
<protein>
    <submittedName>
        <fullName evidence="2">Flp pilus assembly protein CpaB</fullName>
    </submittedName>
</protein>
<dbReference type="CDD" id="cd11614">
    <property type="entry name" value="SAF_CpaB_FlgA_like"/>
    <property type="match status" value="1"/>
</dbReference>
<evidence type="ECO:0000313" key="3">
    <source>
        <dbReference type="Proteomes" id="UP000256269"/>
    </source>
</evidence>
<feature type="domain" description="SAF" evidence="1">
    <location>
        <begin position="49"/>
        <end position="111"/>
    </location>
</feature>
<dbReference type="EMBL" id="QUNO01000011">
    <property type="protein sequence ID" value="REH41755.1"/>
    <property type="molecule type" value="Genomic_DNA"/>
</dbReference>
<organism evidence="2 3">
    <name type="scientific">Kutzneria buriramensis</name>
    <dbReference type="NCBI Taxonomy" id="1045776"/>
    <lineage>
        <taxon>Bacteria</taxon>
        <taxon>Bacillati</taxon>
        <taxon>Actinomycetota</taxon>
        <taxon>Actinomycetes</taxon>
        <taxon>Pseudonocardiales</taxon>
        <taxon>Pseudonocardiaceae</taxon>
        <taxon>Kutzneria</taxon>
    </lineage>
</organism>
<dbReference type="SMART" id="SM00858">
    <property type="entry name" value="SAF"/>
    <property type="match status" value="1"/>
</dbReference>
<keyword evidence="3" id="KW-1185">Reference proteome</keyword>
<dbReference type="RefSeq" id="WP_116177802.1">
    <property type="nucleotide sequence ID" value="NZ_CP144375.1"/>
</dbReference>
<comment type="caution">
    <text evidence="2">The sequence shown here is derived from an EMBL/GenBank/DDBJ whole genome shotgun (WGS) entry which is preliminary data.</text>
</comment>